<dbReference type="EMBL" id="KV419404">
    <property type="protein sequence ID" value="KZS94556.1"/>
    <property type="molecule type" value="Genomic_DNA"/>
</dbReference>
<keyword evidence="3" id="KW-1185">Reference proteome</keyword>
<dbReference type="OrthoDB" id="3364905at2759"/>
<reference evidence="2 3" key="1">
    <citation type="journal article" date="2016" name="Mol. Biol. Evol.">
        <title>Comparative Genomics of Early-Diverging Mushroom-Forming Fungi Provides Insights into the Origins of Lignocellulose Decay Capabilities.</title>
        <authorList>
            <person name="Nagy L.G."/>
            <person name="Riley R."/>
            <person name="Tritt A."/>
            <person name="Adam C."/>
            <person name="Daum C."/>
            <person name="Floudas D."/>
            <person name="Sun H."/>
            <person name="Yadav J.S."/>
            <person name="Pangilinan J."/>
            <person name="Larsson K.H."/>
            <person name="Matsuura K."/>
            <person name="Barry K."/>
            <person name="Labutti K."/>
            <person name="Kuo R."/>
            <person name="Ohm R.A."/>
            <person name="Bhattacharya S.S."/>
            <person name="Shirouzu T."/>
            <person name="Yoshinaga Y."/>
            <person name="Martin F.M."/>
            <person name="Grigoriev I.V."/>
            <person name="Hibbett D.S."/>
        </authorList>
    </citation>
    <scope>NUCLEOTIDE SEQUENCE [LARGE SCALE GENOMIC DNA]</scope>
    <source>
        <strain evidence="2 3">HHB9708</strain>
    </source>
</reference>
<feature type="compositionally biased region" description="Low complexity" evidence="1">
    <location>
        <begin position="1"/>
        <end position="10"/>
    </location>
</feature>
<feature type="region of interest" description="Disordered" evidence="1">
    <location>
        <begin position="56"/>
        <end position="79"/>
    </location>
</feature>
<evidence type="ECO:0000313" key="3">
    <source>
        <dbReference type="Proteomes" id="UP000076722"/>
    </source>
</evidence>
<evidence type="ECO:0000256" key="1">
    <source>
        <dbReference type="SAM" id="MobiDB-lite"/>
    </source>
</evidence>
<protein>
    <submittedName>
        <fullName evidence="2">Uncharacterized protein</fullName>
    </submittedName>
</protein>
<name>A0A164VXE3_9AGAM</name>
<organism evidence="2 3">
    <name type="scientific">Sistotremastrum niveocremeum HHB9708</name>
    <dbReference type="NCBI Taxonomy" id="1314777"/>
    <lineage>
        <taxon>Eukaryota</taxon>
        <taxon>Fungi</taxon>
        <taxon>Dikarya</taxon>
        <taxon>Basidiomycota</taxon>
        <taxon>Agaricomycotina</taxon>
        <taxon>Agaricomycetes</taxon>
        <taxon>Sistotremastrales</taxon>
        <taxon>Sistotremastraceae</taxon>
        <taxon>Sertulicium</taxon>
        <taxon>Sertulicium niveocremeum</taxon>
    </lineage>
</organism>
<sequence>MTGTPLSLDSDAADDDNDPGGGRFSLAHELAAAMMPEPSSGSRMLAEEFGIEFEDGAEGMEEVEEEDEEEELETPQDSFEQPLPVVVEAEPIAPAPPLDPWTVLSKDIESTDVFLSHLRRLDGDQTSQSSDPQLPNLERIATDVIRRMNQTVRNRESQVRELLECEREFRRISGEVGGNDILGELDELEVVELVTNAHDSKSSQPPTPGHSRLNSIVEKEEEEDWENPARFEDPGLGSRQSNLHESVAPEKSDIPPPPPSIRGLPSPSATLPHVADLRTLTKSLVNSLTAISEQAQVNGAATAEAGRKIRALKNKLGGWQTDWESAERSRERIEQWESPLEVSRRIDGRILAAEQVEAFRLALQEAATKTAAIMATS</sequence>
<feature type="region of interest" description="Disordered" evidence="1">
    <location>
        <begin position="1"/>
        <end position="24"/>
    </location>
</feature>
<dbReference type="Proteomes" id="UP000076722">
    <property type="component" value="Unassembled WGS sequence"/>
</dbReference>
<proteinExistence type="predicted"/>
<feature type="region of interest" description="Disordered" evidence="1">
    <location>
        <begin position="218"/>
        <end position="267"/>
    </location>
</feature>
<gene>
    <name evidence="2" type="ORF">SISNIDRAFT_409903</name>
</gene>
<accession>A0A164VXE3</accession>
<evidence type="ECO:0000313" key="2">
    <source>
        <dbReference type="EMBL" id="KZS94556.1"/>
    </source>
</evidence>
<dbReference type="AlphaFoldDB" id="A0A164VXE3"/>
<feature type="compositionally biased region" description="Acidic residues" evidence="1">
    <location>
        <begin position="56"/>
        <end position="74"/>
    </location>
</feature>